<protein>
    <submittedName>
        <fullName evidence="1">Uncharacterized protein</fullName>
    </submittedName>
</protein>
<reference evidence="1 2" key="1">
    <citation type="submission" date="2017-11" db="EMBL/GenBank/DDBJ databases">
        <title>De novo assembly and phasing of dikaryotic genomes from two isolates of Puccinia coronata f. sp. avenae, the causal agent of oat crown rust.</title>
        <authorList>
            <person name="Miller M.E."/>
            <person name="Zhang Y."/>
            <person name="Omidvar V."/>
            <person name="Sperschneider J."/>
            <person name="Schwessinger B."/>
            <person name="Raley C."/>
            <person name="Palmer J.M."/>
            <person name="Garnica D."/>
            <person name="Upadhyaya N."/>
            <person name="Rathjen J."/>
            <person name="Taylor J.M."/>
            <person name="Park R.F."/>
            <person name="Dodds P.N."/>
            <person name="Hirsch C.D."/>
            <person name="Kianian S.F."/>
            <person name="Figueroa M."/>
        </authorList>
    </citation>
    <scope>NUCLEOTIDE SEQUENCE [LARGE SCALE GENOMIC DNA]</scope>
    <source>
        <strain evidence="1">12NC29</strain>
    </source>
</reference>
<evidence type="ECO:0000313" key="2">
    <source>
        <dbReference type="Proteomes" id="UP000235388"/>
    </source>
</evidence>
<proteinExistence type="predicted"/>
<dbReference type="Proteomes" id="UP000235388">
    <property type="component" value="Unassembled WGS sequence"/>
</dbReference>
<evidence type="ECO:0000313" key="1">
    <source>
        <dbReference type="EMBL" id="PLW28032.1"/>
    </source>
</evidence>
<keyword evidence="2" id="KW-1185">Reference proteome</keyword>
<dbReference type="EMBL" id="PGCJ01000460">
    <property type="protein sequence ID" value="PLW28032.1"/>
    <property type="molecule type" value="Genomic_DNA"/>
</dbReference>
<gene>
    <name evidence="1" type="ORF">PCANC_26443</name>
</gene>
<accession>A0A2N5TRC3</accession>
<name>A0A2N5TRC3_9BASI</name>
<dbReference type="AlphaFoldDB" id="A0A2N5TRC3"/>
<comment type="caution">
    <text evidence="1">The sequence shown here is derived from an EMBL/GenBank/DDBJ whole genome shotgun (WGS) entry which is preliminary data.</text>
</comment>
<organism evidence="1 2">
    <name type="scientific">Puccinia coronata f. sp. avenae</name>
    <dbReference type="NCBI Taxonomy" id="200324"/>
    <lineage>
        <taxon>Eukaryota</taxon>
        <taxon>Fungi</taxon>
        <taxon>Dikarya</taxon>
        <taxon>Basidiomycota</taxon>
        <taxon>Pucciniomycotina</taxon>
        <taxon>Pucciniomycetes</taxon>
        <taxon>Pucciniales</taxon>
        <taxon>Pucciniaceae</taxon>
        <taxon>Puccinia</taxon>
    </lineage>
</organism>
<sequence>MNCLKLTEEGELHVIRGELSHPKICIVLKVLAAARGTHSDHLNAESLLGR</sequence>